<protein>
    <recommendedName>
        <fullName evidence="2">BTB domain-containing protein</fullName>
    </recommendedName>
</protein>
<comment type="caution">
    <text evidence="3">The sequence shown here is derived from an EMBL/GenBank/DDBJ whole genome shotgun (WGS) entry which is preliminary data.</text>
</comment>
<evidence type="ECO:0000259" key="2">
    <source>
        <dbReference type="PROSITE" id="PS50097"/>
    </source>
</evidence>
<reference evidence="3" key="1">
    <citation type="journal article" date="2018" name="DNA Res.">
        <title>Multiple hybrid de novo genome assembly of finger millet, an orphan allotetraploid crop.</title>
        <authorList>
            <person name="Hatakeyama M."/>
            <person name="Aluri S."/>
            <person name="Balachadran M.T."/>
            <person name="Sivarajan S.R."/>
            <person name="Patrignani A."/>
            <person name="Gruter S."/>
            <person name="Poveda L."/>
            <person name="Shimizu-Inatsugi R."/>
            <person name="Baeten J."/>
            <person name="Francoijs K.J."/>
            <person name="Nataraja K.N."/>
            <person name="Reddy Y.A.N."/>
            <person name="Phadnis S."/>
            <person name="Ravikumar R.L."/>
            <person name="Schlapbach R."/>
            <person name="Sreeman S.M."/>
            <person name="Shimizu K.K."/>
        </authorList>
    </citation>
    <scope>NUCLEOTIDE SEQUENCE</scope>
</reference>
<organism evidence="3 4">
    <name type="scientific">Eleusine coracana subsp. coracana</name>
    <dbReference type="NCBI Taxonomy" id="191504"/>
    <lineage>
        <taxon>Eukaryota</taxon>
        <taxon>Viridiplantae</taxon>
        <taxon>Streptophyta</taxon>
        <taxon>Embryophyta</taxon>
        <taxon>Tracheophyta</taxon>
        <taxon>Spermatophyta</taxon>
        <taxon>Magnoliopsida</taxon>
        <taxon>Liliopsida</taxon>
        <taxon>Poales</taxon>
        <taxon>Poaceae</taxon>
        <taxon>PACMAD clade</taxon>
        <taxon>Chloridoideae</taxon>
        <taxon>Cynodonteae</taxon>
        <taxon>Eleusininae</taxon>
        <taxon>Eleusine</taxon>
    </lineage>
</organism>
<comment type="pathway">
    <text evidence="1">Protein modification; protein ubiquitination.</text>
</comment>
<evidence type="ECO:0000313" key="3">
    <source>
        <dbReference type="EMBL" id="GJM96493.1"/>
    </source>
</evidence>
<dbReference type="InterPro" id="IPR011333">
    <property type="entry name" value="SKP1/BTB/POZ_sf"/>
</dbReference>
<dbReference type="PANTHER" id="PTHR26379:SF187">
    <property type="entry name" value="OS07G0655300 PROTEIN"/>
    <property type="match status" value="1"/>
</dbReference>
<dbReference type="EMBL" id="BQKI01000006">
    <property type="protein sequence ID" value="GJM96493.1"/>
    <property type="molecule type" value="Genomic_DNA"/>
</dbReference>
<dbReference type="InterPro" id="IPR045005">
    <property type="entry name" value="BPM1-6"/>
</dbReference>
<sequence length="113" mass="12513">MTTTATAPELHVMAVTPPPLVNTCGHFGTDVTIDVCDKRYNAHRSILDARSSMLMVKLFFGPTMDYDAVAHLRIDDVEPRMLPEIDDGDKAKMAQRLHAAADRYDLQGLKGDL</sequence>
<dbReference type="SUPFAM" id="SSF54695">
    <property type="entry name" value="POZ domain"/>
    <property type="match status" value="1"/>
</dbReference>
<dbReference type="GO" id="GO:0016567">
    <property type="term" value="P:protein ubiquitination"/>
    <property type="evidence" value="ECO:0007669"/>
    <property type="project" value="InterPro"/>
</dbReference>
<dbReference type="PROSITE" id="PS50097">
    <property type="entry name" value="BTB"/>
    <property type="match status" value="1"/>
</dbReference>
<dbReference type="Proteomes" id="UP001054889">
    <property type="component" value="Unassembled WGS sequence"/>
</dbReference>
<dbReference type="InterPro" id="IPR000210">
    <property type="entry name" value="BTB/POZ_dom"/>
</dbReference>
<reference evidence="3" key="2">
    <citation type="submission" date="2021-12" db="EMBL/GenBank/DDBJ databases">
        <title>Resequencing data analysis of finger millet.</title>
        <authorList>
            <person name="Hatakeyama M."/>
            <person name="Aluri S."/>
            <person name="Balachadran M.T."/>
            <person name="Sivarajan S.R."/>
            <person name="Poveda L."/>
            <person name="Shimizu-Inatsugi R."/>
            <person name="Schlapbach R."/>
            <person name="Sreeman S.M."/>
            <person name="Shimizu K.K."/>
        </authorList>
    </citation>
    <scope>NUCLEOTIDE SEQUENCE</scope>
</reference>
<dbReference type="PANTHER" id="PTHR26379">
    <property type="entry name" value="BTB/POZ AND MATH DOMAIN-CONTAINING PROTEIN 1"/>
    <property type="match status" value="1"/>
</dbReference>
<gene>
    <name evidence="3" type="primary">ga13333</name>
    <name evidence="3" type="ORF">PR202_ga13333</name>
</gene>
<keyword evidence="4" id="KW-1185">Reference proteome</keyword>
<dbReference type="AlphaFoldDB" id="A0AAV5CEI5"/>
<proteinExistence type="predicted"/>
<dbReference type="Gene3D" id="3.30.710.10">
    <property type="entry name" value="Potassium Channel Kv1.1, Chain A"/>
    <property type="match status" value="1"/>
</dbReference>
<feature type="domain" description="BTB" evidence="2">
    <location>
        <begin position="29"/>
        <end position="85"/>
    </location>
</feature>
<accession>A0AAV5CEI5</accession>
<name>A0AAV5CEI5_ELECO</name>
<evidence type="ECO:0000256" key="1">
    <source>
        <dbReference type="ARBA" id="ARBA00004906"/>
    </source>
</evidence>
<dbReference type="Pfam" id="PF00651">
    <property type="entry name" value="BTB"/>
    <property type="match status" value="1"/>
</dbReference>
<evidence type="ECO:0000313" key="4">
    <source>
        <dbReference type="Proteomes" id="UP001054889"/>
    </source>
</evidence>